<dbReference type="EMBL" id="JAPFFF010000052">
    <property type="protein sequence ID" value="KAK8839151.1"/>
    <property type="molecule type" value="Genomic_DNA"/>
</dbReference>
<dbReference type="InterPro" id="IPR012334">
    <property type="entry name" value="Pectin_lyas_fold"/>
</dbReference>
<evidence type="ECO:0000313" key="4">
    <source>
        <dbReference type="Proteomes" id="UP001470230"/>
    </source>
</evidence>
<proteinExistence type="predicted"/>
<dbReference type="Gene3D" id="2.160.20.10">
    <property type="entry name" value="Single-stranded right-handed beta-helix, Pectin lyase-like"/>
    <property type="match status" value="1"/>
</dbReference>
<evidence type="ECO:0000313" key="2">
    <source>
        <dbReference type="EMBL" id="KAK8833912.1"/>
    </source>
</evidence>
<dbReference type="EMBL" id="JAPFFF010000598">
    <property type="protein sequence ID" value="KAK8833912.1"/>
    <property type="molecule type" value="Genomic_DNA"/>
</dbReference>
<dbReference type="SUPFAM" id="SSF51126">
    <property type="entry name" value="Pectin lyase-like"/>
    <property type="match status" value="1"/>
</dbReference>
<reference evidence="2 4" key="1">
    <citation type="submission" date="2024-04" db="EMBL/GenBank/DDBJ databases">
        <title>Tritrichomonas musculus Genome.</title>
        <authorList>
            <person name="Alves-Ferreira E."/>
            <person name="Grigg M."/>
            <person name="Lorenzi H."/>
            <person name="Galac M."/>
        </authorList>
    </citation>
    <scope>NUCLEOTIDE SEQUENCE [LARGE SCALE GENOMIC DNA]</scope>
    <source>
        <strain evidence="2 4">EAF2021</strain>
    </source>
</reference>
<keyword evidence="4" id="KW-1185">Reference proteome</keyword>
<dbReference type="Proteomes" id="UP001470230">
    <property type="component" value="Unassembled WGS sequence"/>
</dbReference>
<comment type="caution">
    <text evidence="2">The sequence shown here is derived from an EMBL/GenBank/DDBJ whole genome shotgun (WGS) entry which is preliminary data.</text>
</comment>
<name>A0ABR2GKF6_9EUKA</name>
<protein>
    <recommendedName>
        <fullName evidence="1">Right handed beta helix domain-containing protein</fullName>
    </recommendedName>
</protein>
<feature type="domain" description="Right handed beta helix" evidence="1">
    <location>
        <begin position="7"/>
        <end position="129"/>
    </location>
</feature>
<gene>
    <name evidence="3" type="ORF">M9Y10_032078</name>
    <name evidence="2" type="ORF">M9Y10_039794</name>
</gene>
<dbReference type="Pfam" id="PF13229">
    <property type="entry name" value="Beta_helix"/>
    <property type="match status" value="1"/>
</dbReference>
<evidence type="ECO:0000313" key="3">
    <source>
        <dbReference type="EMBL" id="KAK8839151.1"/>
    </source>
</evidence>
<evidence type="ECO:0000259" key="1">
    <source>
        <dbReference type="Pfam" id="PF13229"/>
    </source>
</evidence>
<sequence>MSLKEVIVNNTFTNVDGNGVYCSNSQVEIKDNNMAETVHPGIAVLKDSKATIINNKISKVECSGVSVRAAKEATIESSEIKEVKQSGVSVSGIEKCSQRGITAIESYSRSSVFASGTLNADHNHIDGVENAVARFACRGGGEIVDSELANCPALCHTTSKPYVARNGGFGGLTNDEERKGEHVTFDNSSAFPIDDISTGFNIGEDDTCIIYFENKGDCMIQPCGHIGVCEKKK</sequence>
<accession>A0ABR2GKF6</accession>
<organism evidence="2 4">
    <name type="scientific">Tritrichomonas musculus</name>
    <dbReference type="NCBI Taxonomy" id="1915356"/>
    <lineage>
        <taxon>Eukaryota</taxon>
        <taxon>Metamonada</taxon>
        <taxon>Parabasalia</taxon>
        <taxon>Tritrichomonadida</taxon>
        <taxon>Tritrichomonadidae</taxon>
        <taxon>Tritrichomonas</taxon>
    </lineage>
</organism>
<dbReference type="InterPro" id="IPR011050">
    <property type="entry name" value="Pectin_lyase_fold/virulence"/>
</dbReference>
<dbReference type="InterPro" id="IPR039448">
    <property type="entry name" value="Beta_helix"/>
</dbReference>